<proteinExistence type="predicted"/>
<gene>
    <name evidence="1" type="ORF">HDF16_000343</name>
</gene>
<evidence type="ECO:0000313" key="1">
    <source>
        <dbReference type="EMBL" id="MBB5055674.1"/>
    </source>
</evidence>
<comment type="caution">
    <text evidence="1">The sequence shown here is derived from an EMBL/GenBank/DDBJ whole genome shotgun (WGS) entry which is preliminary data.</text>
</comment>
<dbReference type="Proteomes" id="UP000540989">
    <property type="component" value="Unassembled WGS sequence"/>
</dbReference>
<protein>
    <submittedName>
        <fullName evidence="1">Anti-sigma factor RsiW</fullName>
    </submittedName>
</protein>
<reference evidence="1 2" key="1">
    <citation type="submission" date="2020-08" db="EMBL/GenBank/DDBJ databases">
        <title>Genomic Encyclopedia of Type Strains, Phase IV (KMG-V): Genome sequencing to study the core and pangenomes of soil and plant-associated prokaryotes.</title>
        <authorList>
            <person name="Whitman W."/>
        </authorList>
    </citation>
    <scope>NUCLEOTIDE SEQUENCE [LARGE SCALE GENOMIC DNA]</scope>
    <source>
        <strain evidence="1 2">M8UP14</strain>
    </source>
</reference>
<accession>A0A7W7Z970</accession>
<keyword evidence="2" id="KW-1185">Reference proteome</keyword>
<evidence type="ECO:0000313" key="2">
    <source>
        <dbReference type="Proteomes" id="UP000540989"/>
    </source>
</evidence>
<sequence length="104" mass="11311">MTQTSNSTEKMTLAEFEQRLPEFFATGTGSISDDSRLQAFLLENPDAAALVRDFEAIVEAARGMFDDPVEEPSDAVWQNIQSGLKSASIDPETPSEILAAKSTQ</sequence>
<dbReference type="RefSeq" id="WP_184213438.1">
    <property type="nucleotide sequence ID" value="NZ_JACHIP010000001.1"/>
</dbReference>
<organism evidence="1 2">
    <name type="scientific">Granulicella aggregans</name>
    <dbReference type="NCBI Taxonomy" id="474949"/>
    <lineage>
        <taxon>Bacteria</taxon>
        <taxon>Pseudomonadati</taxon>
        <taxon>Acidobacteriota</taxon>
        <taxon>Terriglobia</taxon>
        <taxon>Terriglobales</taxon>
        <taxon>Acidobacteriaceae</taxon>
        <taxon>Granulicella</taxon>
    </lineage>
</organism>
<dbReference type="AlphaFoldDB" id="A0A7W7Z970"/>
<name>A0A7W7Z970_9BACT</name>
<dbReference type="EMBL" id="JACHIP010000001">
    <property type="protein sequence ID" value="MBB5055674.1"/>
    <property type="molecule type" value="Genomic_DNA"/>
</dbReference>